<dbReference type="PANTHER" id="PTHR11102">
    <property type="entry name" value="SEL-1-LIKE PROTEIN"/>
    <property type="match status" value="1"/>
</dbReference>
<dbReference type="AlphaFoldDB" id="A0ABD6VQV7"/>
<gene>
    <name evidence="4" type="ORF">BV926_09050</name>
</gene>
<dbReference type="Pfam" id="PF08238">
    <property type="entry name" value="Sel1"/>
    <property type="match status" value="5"/>
</dbReference>
<dbReference type="PROSITE" id="PS50005">
    <property type="entry name" value="TPR"/>
    <property type="match status" value="1"/>
</dbReference>
<dbReference type="SUPFAM" id="SSF81901">
    <property type="entry name" value="HCP-like"/>
    <property type="match status" value="1"/>
</dbReference>
<protein>
    <recommendedName>
        <fullName evidence="6">Sel1 repeat family protein</fullName>
    </recommendedName>
</protein>
<name>A0ABD6VQV7_9GAMM</name>
<dbReference type="Gene3D" id="1.25.40.10">
    <property type="entry name" value="Tetratricopeptide repeat domain"/>
    <property type="match status" value="2"/>
</dbReference>
<dbReference type="RefSeq" id="WP_052038104.1">
    <property type="nucleotide sequence ID" value="NZ_JACDRW010000013.1"/>
</dbReference>
<sequence>MKFISLLFVIALSFVLPTAHAVASDVENKTLAEMQQLANNGNVDAQLALGDMYYDGDGIEEDYAQAKTWYMKAAEQGNAYAQLMLGDMYYNGDGVEKDYAQAKAWYTKSAEQGSAEAQYELGTMYFDEKESAKAISWFKKSADQGMSDAHFDLAVMYLNGVGTPVNAKTAFTHFKDAAEQNMQKAQFMTSAMYADGIGVKKNDSQAYFWFSVFNRNEKDLEWGSIPDIQKAIQIHEKRIQEIEKNMSQSELQKSKRLQDKFISKHNNRAQ</sequence>
<accession>A0ABD6VQV7</accession>
<dbReference type="InterPro" id="IPR019734">
    <property type="entry name" value="TPR_rpt"/>
</dbReference>
<feature type="region of interest" description="Disordered" evidence="2">
    <location>
        <begin position="246"/>
        <end position="270"/>
    </location>
</feature>
<dbReference type="EMBL" id="MTAO01000004">
    <property type="protein sequence ID" value="POE27115.1"/>
    <property type="molecule type" value="Genomic_DNA"/>
</dbReference>
<dbReference type="SMART" id="SM00671">
    <property type="entry name" value="SEL1"/>
    <property type="match status" value="5"/>
</dbReference>
<keyword evidence="1" id="KW-0802">TPR repeat</keyword>
<evidence type="ECO:0008006" key="6">
    <source>
        <dbReference type="Google" id="ProtNLM"/>
    </source>
</evidence>
<evidence type="ECO:0000256" key="3">
    <source>
        <dbReference type="SAM" id="SignalP"/>
    </source>
</evidence>
<evidence type="ECO:0000313" key="5">
    <source>
        <dbReference type="Proteomes" id="UP000237274"/>
    </source>
</evidence>
<dbReference type="InterPro" id="IPR011990">
    <property type="entry name" value="TPR-like_helical_dom_sf"/>
</dbReference>
<dbReference type="PANTHER" id="PTHR11102:SF160">
    <property type="entry name" value="ERAD-ASSOCIATED E3 UBIQUITIN-PROTEIN LIGASE COMPONENT HRD3"/>
    <property type="match status" value="1"/>
</dbReference>
<feature type="repeat" description="TPR" evidence="1">
    <location>
        <begin position="115"/>
        <end position="148"/>
    </location>
</feature>
<evidence type="ECO:0000256" key="2">
    <source>
        <dbReference type="SAM" id="MobiDB-lite"/>
    </source>
</evidence>
<comment type="caution">
    <text evidence="4">The sequence shown here is derived from an EMBL/GenBank/DDBJ whole genome shotgun (WGS) entry which is preliminary data.</text>
</comment>
<evidence type="ECO:0000256" key="1">
    <source>
        <dbReference type="PROSITE-ProRule" id="PRU00339"/>
    </source>
</evidence>
<keyword evidence="3" id="KW-0732">Signal</keyword>
<dbReference type="InterPro" id="IPR050767">
    <property type="entry name" value="Sel1_AlgK"/>
</dbReference>
<dbReference type="InterPro" id="IPR006597">
    <property type="entry name" value="Sel1-like"/>
</dbReference>
<feature type="signal peptide" evidence="3">
    <location>
        <begin position="1"/>
        <end position="21"/>
    </location>
</feature>
<feature type="compositionally biased region" description="Basic and acidic residues" evidence="2">
    <location>
        <begin position="252"/>
        <end position="262"/>
    </location>
</feature>
<evidence type="ECO:0000313" key="4">
    <source>
        <dbReference type="EMBL" id="POE27115.1"/>
    </source>
</evidence>
<reference evidence="4 5" key="1">
    <citation type="submission" date="2017-01" db="EMBL/GenBank/DDBJ databases">
        <title>Comparative Genomics of 38 Pectobacterium strains comprising three species revealed the characteristics of Pectobacterium carotovorum.</title>
        <authorList>
            <person name="Xie H."/>
            <person name="Ma Y."/>
            <person name="Li X."/>
        </authorList>
    </citation>
    <scope>NUCLEOTIDE SEQUENCE [LARGE SCALE GENOMIC DNA]</scope>
    <source>
        <strain evidence="4 5">Q142</strain>
    </source>
</reference>
<proteinExistence type="predicted"/>
<organism evidence="4 5">
    <name type="scientific">Pectobacterium odoriferum</name>
    <dbReference type="NCBI Taxonomy" id="78398"/>
    <lineage>
        <taxon>Bacteria</taxon>
        <taxon>Pseudomonadati</taxon>
        <taxon>Pseudomonadota</taxon>
        <taxon>Gammaproteobacteria</taxon>
        <taxon>Enterobacterales</taxon>
        <taxon>Pectobacteriaceae</taxon>
        <taxon>Pectobacterium</taxon>
    </lineage>
</organism>
<feature type="chain" id="PRO_5044837032" description="Sel1 repeat family protein" evidence="3">
    <location>
        <begin position="22"/>
        <end position="270"/>
    </location>
</feature>
<dbReference type="Proteomes" id="UP000237274">
    <property type="component" value="Unassembled WGS sequence"/>
</dbReference>